<dbReference type="InterPro" id="IPR025158">
    <property type="entry name" value="Mg_chelat-rel_C"/>
</dbReference>
<dbReference type="PANTHER" id="PTHR32039:SF7">
    <property type="entry name" value="COMPETENCE PROTEIN COMM"/>
    <property type="match status" value="1"/>
</dbReference>
<protein>
    <submittedName>
        <fullName evidence="3">YifB family Mg chelatase-like AAA ATPase</fullName>
    </submittedName>
</protein>
<keyword evidence="4" id="KW-1185">Reference proteome</keyword>
<organism evidence="3 4">
    <name type="scientific">Nonomuraea mangrovi</name>
    <dbReference type="NCBI Taxonomy" id="2316207"/>
    <lineage>
        <taxon>Bacteria</taxon>
        <taxon>Bacillati</taxon>
        <taxon>Actinomycetota</taxon>
        <taxon>Actinomycetes</taxon>
        <taxon>Streptosporangiales</taxon>
        <taxon>Streptosporangiaceae</taxon>
        <taxon>Nonomuraea</taxon>
    </lineage>
</organism>
<dbReference type="InterPro" id="IPR027417">
    <property type="entry name" value="P-loop_NTPase"/>
</dbReference>
<dbReference type="InterPro" id="IPR000523">
    <property type="entry name" value="Mg_chelatse_chII-like_cat_dom"/>
</dbReference>
<evidence type="ECO:0000313" key="4">
    <source>
        <dbReference type="Proteomes" id="UP001597368"/>
    </source>
</evidence>
<dbReference type="Gene3D" id="3.30.230.10">
    <property type="match status" value="1"/>
</dbReference>
<dbReference type="PANTHER" id="PTHR32039">
    <property type="entry name" value="MAGNESIUM-CHELATASE SUBUNIT CHLI"/>
    <property type="match status" value="1"/>
</dbReference>
<dbReference type="Pfam" id="PF13541">
    <property type="entry name" value="ChlI"/>
    <property type="match status" value="1"/>
</dbReference>
<evidence type="ECO:0000259" key="2">
    <source>
        <dbReference type="Pfam" id="PF13335"/>
    </source>
</evidence>
<accession>A0ABW4T077</accession>
<comment type="caution">
    <text evidence="3">The sequence shown here is derived from an EMBL/GenBank/DDBJ whole genome shotgun (WGS) entry which is preliminary data.</text>
</comment>
<proteinExistence type="predicted"/>
<dbReference type="Gene3D" id="3.40.50.300">
    <property type="entry name" value="P-loop containing nucleotide triphosphate hydrolases"/>
    <property type="match status" value="1"/>
</dbReference>
<dbReference type="PROSITE" id="PS51257">
    <property type="entry name" value="PROKAR_LIPOPROTEIN"/>
    <property type="match status" value="1"/>
</dbReference>
<feature type="domain" description="Mg chelatase-related protein C-terminal" evidence="2">
    <location>
        <begin position="374"/>
        <end position="467"/>
    </location>
</feature>
<dbReference type="InterPro" id="IPR014721">
    <property type="entry name" value="Ribsml_uS5_D2-typ_fold_subgr"/>
</dbReference>
<evidence type="ECO:0000259" key="1">
    <source>
        <dbReference type="Pfam" id="PF01078"/>
    </source>
</evidence>
<dbReference type="SUPFAM" id="SSF52540">
    <property type="entry name" value="P-loop containing nucleoside triphosphate hydrolases"/>
    <property type="match status" value="1"/>
</dbReference>
<sequence length="478" mass="49927">MGYAAARSAVVDGVTGRPVTVTADVSPGLSSVTGCTPEQRDRIRAAIINSGYDWPDGRITLSAELYGSMTDLAVAVALLAADGQFPAELLANVTLLGELDLDGRLRPVCGILPAVSAAGNSVLIVLAGSAAEAAQVPGAVVIPVVRLAEVVSWLSDGALPVPGRPADVSPVPALPALDLADVPGNHAARFALEVCAAGGHHLFLAGNGPGVMLAERLPGILPPLDDSAALEVAAIYSMAGRYDLAPGRVPPMSAPHHTTTLAGVVGNLHRPGMLSLAHRGVLVLDDAPEFNRQILGALRGVLESGEVRVSGRDRLIRYPARIQLVLLAACCPCAGSCSCTPAVRRRYLERLARPMPYVEVRAQLERPARVVGRGEPSAVVAVRVSEARERAAARLAGTPWRTNAEVPAAELRTRFPDAPDAIALLDQAVCTGRITSATFPRLLRVAWTLADLRGAHQPSEEDAARTLGLWNGVCDAPR</sequence>
<gene>
    <name evidence="3" type="ORF">ACFSKW_26940</name>
</gene>
<dbReference type="Proteomes" id="UP001597368">
    <property type="component" value="Unassembled WGS sequence"/>
</dbReference>
<feature type="domain" description="Magnesium chelatase ChlI-like catalytic" evidence="1">
    <location>
        <begin position="178"/>
        <end position="355"/>
    </location>
</feature>
<evidence type="ECO:0000313" key="3">
    <source>
        <dbReference type="EMBL" id="MFD1935116.1"/>
    </source>
</evidence>
<dbReference type="SUPFAM" id="SSF54211">
    <property type="entry name" value="Ribosomal protein S5 domain 2-like"/>
    <property type="match status" value="1"/>
</dbReference>
<dbReference type="RefSeq" id="WP_379575235.1">
    <property type="nucleotide sequence ID" value="NZ_JBHUFV010000039.1"/>
</dbReference>
<dbReference type="EMBL" id="JBHUFV010000039">
    <property type="protein sequence ID" value="MFD1935116.1"/>
    <property type="molecule type" value="Genomic_DNA"/>
</dbReference>
<dbReference type="Pfam" id="PF13335">
    <property type="entry name" value="Mg_chelatase_C"/>
    <property type="match status" value="1"/>
</dbReference>
<dbReference type="InterPro" id="IPR045006">
    <property type="entry name" value="CHLI-like"/>
</dbReference>
<dbReference type="Pfam" id="PF01078">
    <property type="entry name" value="Mg_chelatase"/>
    <property type="match status" value="1"/>
</dbReference>
<dbReference type="InterPro" id="IPR020568">
    <property type="entry name" value="Ribosomal_Su5_D2-typ_SF"/>
</dbReference>
<name>A0ABW4T077_9ACTN</name>
<reference evidence="4" key="1">
    <citation type="journal article" date="2019" name="Int. J. Syst. Evol. Microbiol.">
        <title>The Global Catalogue of Microorganisms (GCM) 10K type strain sequencing project: providing services to taxonomists for standard genome sequencing and annotation.</title>
        <authorList>
            <consortium name="The Broad Institute Genomics Platform"/>
            <consortium name="The Broad Institute Genome Sequencing Center for Infectious Disease"/>
            <person name="Wu L."/>
            <person name="Ma J."/>
        </authorList>
    </citation>
    <scope>NUCLEOTIDE SEQUENCE [LARGE SCALE GENOMIC DNA]</scope>
    <source>
        <strain evidence="4">ICMP 6774ER</strain>
    </source>
</reference>